<dbReference type="InterPro" id="IPR010164">
    <property type="entry name" value="Orn_aminotrans"/>
</dbReference>
<evidence type="ECO:0000256" key="9">
    <source>
        <dbReference type="RuleBase" id="RU365036"/>
    </source>
</evidence>
<evidence type="ECO:0000256" key="8">
    <source>
        <dbReference type="RuleBase" id="RU003560"/>
    </source>
</evidence>
<dbReference type="GeneID" id="108565522"/>
<protein>
    <recommendedName>
        <fullName evidence="4 9">Ornithine aminotransferase</fullName>
        <ecNumber evidence="4 9">2.6.1.13</ecNumber>
    </recommendedName>
</protein>
<evidence type="ECO:0000313" key="10">
    <source>
        <dbReference type="Proteomes" id="UP000695000"/>
    </source>
</evidence>
<dbReference type="InterPro" id="IPR050103">
    <property type="entry name" value="Class-III_PLP-dep_AT"/>
</dbReference>
<dbReference type="InterPro" id="IPR049704">
    <property type="entry name" value="Aminotrans_3_PPA_site"/>
</dbReference>
<evidence type="ECO:0000256" key="1">
    <source>
        <dbReference type="ARBA" id="ARBA00001933"/>
    </source>
</evidence>
<evidence type="ECO:0000256" key="6">
    <source>
        <dbReference type="ARBA" id="ARBA00022679"/>
    </source>
</evidence>
<keyword evidence="6 9" id="KW-0808">Transferase</keyword>
<reference evidence="11" key="1">
    <citation type="submission" date="2025-08" db="UniProtKB">
        <authorList>
            <consortium name="RefSeq"/>
        </authorList>
    </citation>
    <scope>IDENTIFICATION</scope>
    <source>
        <tissue evidence="11">Whole Larva</tissue>
    </source>
</reference>
<evidence type="ECO:0000256" key="2">
    <source>
        <dbReference type="ARBA" id="ARBA00004998"/>
    </source>
</evidence>
<dbReference type="Pfam" id="PF00202">
    <property type="entry name" value="Aminotran_3"/>
    <property type="match status" value="1"/>
</dbReference>
<evidence type="ECO:0000313" key="11">
    <source>
        <dbReference type="RefSeq" id="XP_017780524.1"/>
    </source>
</evidence>
<evidence type="ECO:0000256" key="5">
    <source>
        <dbReference type="ARBA" id="ARBA00022576"/>
    </source>
</evidence>
<dbReference type="Proteomes" id="UP000695000">
    <property type="component" value="Unplaced"/>
</dbReference>
<dbReference type="PANTHER" id="PTHR11986:SF18">
    <property type="entry name" value="ORNITHINE AMINOTRANSFERASE, MITOCHONDRIAL"/>
    <property type="match status" value="1"/>
</dbReference>
<proteinExistence type="inferred from homology"/>
<keyword evidence="7 8" id="KW-0663">Pyridoxal phosphate</keyword>
<accession>A0ABM1N124</accession>
<dbReference type="NCBIfam" id="TIGR01885">
    <property type="entry name" value="Orn_aminotrans"/>
    <property type="match status" value="1"/>
</dbReference>
<keyword evidence="10" id="KW-1185">Reference proteome</keyword>
<dbReference type="Gene3D" id="3.40.640.10">
    <property type="entry name" value="Type I PLP-dependent aspartate aminotransferase-like (Major domain)"/>
    <property type="match status" value="1"/>
</dbReference>
<dbReference type="Gene3D" id="3.90.1150.10">
    <property type="entry name" value="Aspartate Aminotransferase, domain 1"/>
    <property type="match status" value="1"/>
</dbReference>
<dbReference type="RefSeq" id="XP_017780524.1">
    <property type="nucleotide sequence ID" value="XM_017925035.1"/>
</dbReference>
<dbReference type="InterPro" id="IPR015422">
    <property type="entry name" value="PyrdxlP-dep_Trfase_small"/>
</dbReference>
<dbReference type="PIRSF" id="PIRSF000521">
    <property type="entry name" value="Transaminase_4ab_Lys_Orn"/>
    <property type="match status" value="1"/>
</dbReference>
<dbReference type="InterPro" id="IPR015424">
    <property type="entry name" value="PyrdxlP-dep_Trfase"/>
</dbReference>
<comment type="pathway">
    <text evidence="2 9">Amino-acid biosynthesis; L-proline biosynthesis; L-glutamate 5-semialdehyde from L-ornithine: step 1/1.</text>
</comment>
<dbReference type="SUPFAM" id="SSF53383">
    <property type="entry name" value="PLP-dependent transferases"/>
    <property type="match status" value="1"/>
</dbReference>
<comment type="similarity">
    <text evidence="3 8">Belongs to the class-III pyridoxal-phosphate-dependent aminotransferase family.</text>
</comment>
<organism evidence="10 11">
    <name type="scientific">Nicrophorus vespilloides</name>
    <name type="common">Boreal carrion beetle</name>
    <dbReference type="NCBI Taxonomy" id="110193"/>
    <lineage>
        <taxon>Eukaryota</taxon>
        <taxon>Metazoa</taxon>
        <taxon>Ecdysozoa</taxon>
        <taxon>Arthropoda</taxon>
        <taxon>Hexapoda</taxon>
        <taxon>Insecta</taxon>
        <taxon>Pterygota</taxon>
        <taxon>Neoptera</taxon>
        <taxon>Endopterygota</taxon>
        <taxon>Coleoptera</taxon>
        <taxon>Polyphaga</taxon>
        <taxon>Staphyliniformia</taxon>
        <taxon>Silphidae</taxon>
        <taxon>Nicrophorinae</taxon>
        <taxon>Nicrophorus</taxon>
    </lineage>
</organism>
<name>A0ABM1N124_NICVS</name>
<dbReference type="CDD" id="cd00610">
    <property type="entry name" value="OAT_like"/>
    <property type="match status" value="1"/>
</dbReference>
<keyword evidence="5 9" id="KW-0032">Aminotransferase</keyword>
<gene>
    <name evidence="11" type="primary">LOC108565522</name>
</gene>
<sequence>MSHNISQLTQKNASRVPGALSEKVFKRDRKYGAHNYNSIPVALTRGKGVFVWDVEGNQFYDFLSAYSAVNQGHCHPRIVEALKKQAEILTLTSRAFFNDVLGEFAEYATKLFGYEKILPINSGVEAGETAIKIARKWGYTKKKIPDNQAKIVFAEGNYWGRTTTAISSSTDDKCRDKYGPFMPGFIIIPYNDLNALEKCFKEDPNICAYMVEPIQGEAGIIVPDDGYLKGVRALCTKYNVLWIDDEVQAGLGRTGKLLAVHHENVKPDMVCLGKALSGGMMPVSAVLADDDIMLCMLPGEHGSTYGGNPLACRVSLTALKVIVEENLTENSRRLGEILKRELEKLPSEIVEEVRGKGLLRAIVIRQGLGFTASDVCIRLRDNGLLAKSTHNDVIRLAPPLVMNEDQLMECTRIILHTINSFKN</sequence>
<dbReference type="InterPro" id="IPR015421">
    <property type="entry name" value="PyrdxlP-dep_Trfase_major"/>
</dbReference>
<dbReference type="EC" id="2.6.1.13" evidence="4 9"/>
<evidence type="ECO:0000256" key="4">
    <source>
        <dbReference type="ARBA" id="ARBA00012924"/>
    </source>
</evidence>
<dbReference type="InterPro" id="IPR005814">
    <property type="entry name" value="Aminotrans_3"/>
</dbReference>
<evidence type="ECO:0000256" key="3">
    <source>
        <dbReference type="ARBA" id="ARBA00008954"/>
    </source>
</evidence>
<comment type="cofactor">
    <cofactor evidence="1 9">
        <name>pyridoxal 5'-phosphate</name>
        <dbReference type="ChEBI" id="CHEBI:597326"/>
    </cofactor>
</comment>
<comment type="catalytic activity">
    <reaction evidence="9">
        <text>a 2-oxocarboxylate + L-ornithine = L-glutamate 5-semialdehyde + an L-alpha-amino acid</text>
        <dbReference type="Rhea" id="RHEA:13877"/>
        <dbReference type="ChEBI" id="CHEBI:35179"/>
        <dbReference type="ChEBI" id="CHEBI:46911"/>
        <dbReference type="ChEBI" id="CHEBI:58066"/>
        <dbReference type="ChEBI" id="CHEBI:59869"/>
        <dbReference type="EC" id="2.6.1.13"/>
    </reaction>
</comment>
<dbReference type="PANTHER" id="PTHR11986">
    <property type="entry name" value="AMINOTRANSFERASE CLASS III"/>
    <property type="match status" value="1"/>
</dbReference>
<evidence type="ECO:0000256" key="7">
    <source>
        <dbReference type="ARBA" id="ARBA00022898"/>
    </source>
</evidence>
<dbReference type="PROSITE" id="PS00600">
    <property type="entry name" value="AA_TRANSFER_CLASS_3"/>
    <property type="match status" value="1"/>
</dbReference>